<reference evidence="2 3" key="1">
    <citation type="submission" date="2022-05" db="EMBL/GenBank/DDBJ databases">
        <authorList>
            <consortium name="Genoscope - CEA"/>
            <person name="William W."/>
        </authorList>
    </citation>
    <scope>NUCLEOTIDE SEQUENCE [LARGE SCALE GENOMIC DNA]</scope>
</reference>
<evidence type="ECO:0000256" key="1">
    <source>
        <dbReference type="SAM" id="MobiDB-lite"/>
    </source>
</evidence>
<feature type="compositionally biased region" description="Basic residues" evidence="1">
    <location>
        <begin position="224"/>
        <end position="236"/>
    </location>
</feature>
<feature type="compositionally biased region" description="Basic and acidic residues" evidence="1">
    <location>
        <begin position="714"/>
        <end position="731"/>
    </location>
</feature>
<feature type="region of interest" description="Disordered" evidence="1">
    <location>
        <begin position="284"/>
        <end position="311"/>
    </location>
</feature>
<name>A0AAU9WSJ1_9CNID</name>
<feature type="compositionally biased region" description="Basic and acidic residues" evidence="1">
    <location>
        <begin position="302"/>
        <end position="311"/>
    </location>
</feature>
<accession>A0AAU9WSJ1</accession>
<comment type="caution">
    <text evidence="2">The sequence shown here is derived from an EMBL/GenBank/DDBJ whole genome shotgun (WGS) entry which is preliminary data.</text>
</comment>
<feature type="region of interest" description="Disordered" evidence="1">
    <location>
        <begin position="154"/>
        <end position="174"/>
    </location>
</feature>
<evidence type="ECO:0000313" key="2">
    <source>
        <dbReference type="EMBL" id="CAH3123789.1"/>
    </source>
</evidence>
<feature type="region of interest" description="Disordered" evidence="1">
    <location>
        <begin position="491"/>
        <end position="516"/>
    </location>
</feature>
<feature type="compositionally biased region" description="Basic and acidic residues" evidence="1">
    <location>
        <begin position="364"/>
        <end position="375"/>
    </location>
</feature>
<feature type="compositionally biased region" description="Polar residues" evidence="1">
    <location>
        <begin position="492"/>
        <end position="505"/>
    </location>
</feature>
<feature type="region of interest" description="Disordered" evidence="1">
    <location>
        <begin position="1204"/>
        <end position="1230"/>
    </location>
</feature>
<feature type="compositionally biased region" description="Polar residues" evidence="1">
    <location>
        <begin position="1209"/>
        <end position="1223"/>
    </location>
</feature>
<dbReference type="EMBL" id="CALNXJ010000020">
    <property type="protein sequence ID" value="CAH3123789.1"/>
    <property type="molecule type" value="Genomic_DNA"/>
</dbReference>
<feature type="region of interest" description="Disordered" evidence="1">
    <location>
        <begin position="206"/>
        <end position="237"/>
    </location>
</feature>
<feature type="compositionally biased region" description="Polar residues" evidence="1">
    <location>
        <begin position="208"/>
        <end position="222"/>
    </location>
</feature>
<feature type="compositionally biased region" description="Polar residues" evidence="1">
    <location>
        <begin position="378"/>
        <end position="401"/>
    </location>
</feature>
<protein>
    <submittedName>
        <fullName evidence="2">Uncharacterized protein</fullName>
    </submittedName>
</protein>
<sequence>DNSTTAVARQFILPPRIHQISPFAGTISATDPSVMAFRGIPETSSEIPSQQIENQIAHLNELTQQLRGMPQSPSITQVGKGLPIPLSRYAAQIEKGASENGVSRPLGVEPSYFRNIAGNPLTGPNGLTKEVLSDLMFGNLKSLASVGGLTTANSPAEDNGLSPQMTGNSELSGFNSPLLEEKLAKSQSGKSGLGLPLLPNESMDFNDLPNSDLDNINKTPYLQSRHHAKSKRKKKDNKSDVVTKLLLSLLVDKLKDIYEIDKMNSSQRKTLKLDSSTVGKIENTLKEHGHPSDHNKLSSGKDVNKEAKTSENFETNLSFPLTFSDTKGTQLSLVDSPKNDKDDSSLLDVDTKNIENIIKGIENGGEKSNETESIRIDSGNSPQEISQKTTKTLSPDINHLQTGSTSEFHRVKMEPIGELGKTANIPSISDYHPTLEVSEANPPSEQMFEVHTDKATISTLPTFSISSLLNQEIPGTVKGSNRVLNVVKENESGSLTGSNSATVPVTTTETEEHKGITTSASENDAANYLEASRVLGAVFNKVKDPLARKSVEVAIKAMLKLMKSENSYSKKESVPSSKSSSILQEKVKKLMKTIHELSKMVHVEDDSPHGKHKKQINMLLYIYHTNKEKGRKLILLSCFRFASSLLQKPMKQVAHRSKEKGDKLVSFFRDNNGSVLLQEKKETKQGYNNHLPVIKKVVGKKENKTGNEINDTSSKPKEQKTHYYDSSQDKKEQKAKFRQLLCALFNVSNESEACKDKHHSKKAMIWPTRMIPWLKRVLLSKLSRGSYNQMPFLDDTNSPSESFFGGGIQNGLSDNWDNDPLLNIRRKQHHGLKMVPLLKSLKAKLYGHGTLGNFGSLNEALNGEGLNGFGPMPTQGSSKLIHQILGQAIGSSDRNSVLNEMMQEFLLANNREETEGNEAFPDLADRNSFSQLNNGLQSSSLLPEPSLQLQGNMRTPLTSEQPIHAQILDNGALAPMSNQPIGNSPLKGASFLGGRSPIGRSPMVGNHLTFPSMIRPLGPPTSRSSEFQSSVLEAPQREGSLLQRAGGFDTPISSSVLQRTSNPTQRMYMENEREEQGISSQGDDFVERNEANERHLPLRQSVGNNLVMEEISDNQARGGNLPMQTNPDLDRMLKLQSTFRSPESSSMSRVARLELDSNLEHGLRLPVGSMSMPSILSKDEDSINFNDLNNDRSLAFRRGKVLKGGKNLVPSSKKAQMSQNNKPNIKKSRG</sequence>
<keyword evidence="3" id="KW-1185">Reference proteome</keyword>
<proteinExistence type="predicted"/>
<feature type="region of interest" description="Disordered" evidence="1">
    <location>
        <begin position="698"/>
        <end position="731"/>
    </location>
</feature>
<feature type="non-terminal residue" evidence="2">
    <location>
        <position position="1"/>
    </location>
</feature>
<gene>
    <name evidence="2" type="ORF">PMEA_00011524</name>
</gene>
<organism evidence="2 3">
    <name type="scientific">Pocillopora meandrina</name>
    <dbReference type="NCBI Taxonomy" id="46732"/>
    <lineage>
        <taxon>Eukaryota</taxon>
        <taxon>Metazoa</taxon>
        <taxon>Cnidaria</taxon>
        <taxon>Anthozoa</taxon>
        <taxon>Hexacorallia</taxon>
        <taxon>Scleractinia</taxon>
        <taxon>Astrocoeniina</taxon>
        <taxon>Pocilloporidae</taxon>
        <taxon>Pocillopora</taxon>
    </lineage>
</organism>
<dbReference type="Proteomes" id="UP001159428">
    <property type="component" value="Unassembled WGS sequence"/>
</dbReference>
<feature type="region of interest" description="Disordered" evidence="1">
    <location>
        <begin position="360"/>
        <end position="401"/>
    </location>
</feature>
<dbReference type="AlphaFoldDB" id="A0AAU9WSJ1"/>
<evidence type="ECO:0000313" key="3">
    <source>
        <dbReference type="Proteomes" id="UP001159428"/>
    </source>
</evidence>
<feature type="compositionally biased region" description="Basic and acidic residues" evidence="1">
    <location>
        <begin position="284"/>
        <end position="296"/>
    </location>
</feature>